<dbReference type="Proteomes" id="UP000429607">
    <property type="component" value="Unassembled WGS sequence"/>
</dbReference>
<evidence type="ECO:0000313" key="5">
    <source>
        <dbReference type="Proteomes" id="UP000434957"/>
    </source>
</evidence>
<evidence type="ECO:0000313" key="4">
    <source>
        <dbReference type="Proteomes" id="UP000429607"/>
    </source>
</evidence>
<evidence type="ECO:0000313" key="2">
    <source>
        <dbReference type="EMBL" id="KAE8967531.1"/>
    </source>
</evidence>
<dbReference type="OrthoDB" id="10280210at2759"/>
<sequence>MIQCCYIKVILLMLASTFVVLTCPCSSSATSIKYIG</sequence>
<name>A0A6A3H011_9STRA</name>
<proteinExistence type="predicted"/>
<dbReference type="EMBL" id="QXFV01006024">
    <property type="protein sequence ID" value="KAE8962761.1"/>
    <property type="molecule type" value="Genomic_DNA"/>
</dbReference>
<keyword evidence="5" id="KW-1185">Reference proteome</keyword>
<dbReference type="Proteomes" id="UP000435112">
    <property type="component" value="Unassembled WGS sequence"/>
</dbReference>
<comment type="caution">
    <text evidence="1">The sequence shown here is derived from an EMBL/GenBank/DDBJ whole genome shotgun (WGS) entry which is preliminary data.</text>
</comment>
<evidence type="ECO:0000313" key="3">
    <source>
        <dbReference type="EMBL" id="KAE9324759.1"/>
    </source>
</evidence>
<dbReference type="AlphaFoldDB" id="A0A6A3H011"/>
<dbReference type="Proteomes" id="UP000434957">
    <property type="component" value="Unassembled WGS sequence"/>
</dbReference>
<organism evidence="1 4">
    <name type="scientific">Phytophthora rubi</name>
    <dbReference type="NCBI Taxonomy" id="129364"/>
    <lineage>
        <taxon>Eukaryota</taxon>
        <taxon>Sar</taxon>
        <taxon>Stramenopiles</taxon>
        <taxon>Oomycota</taxon>
        <taxon>Peronosporomycetes</taxon>
        <taxon>Peronosporales</taxon>
        <taxon>Peronosporaceae</taxon>
        <taxon>Phytophthora</taxon>
    </lineage>
</organism>
<dbReference type="EMBL" id="QXFT01001229">
    <property type="protein sequence ID" value="KAE9324759.1"/>
    <property type="molecule type" value="Genomic_DNA"/>
</dbReference>
<protein>
    <submittedName>
        <fullName evidence="1">Uncharacterized protein</fullName>
    </submittedName>
</protein>
<gene>
    <name evidence="1" type="ORF">PR001_g29604</name>
    <name evidence="2" type="ORF">PR002_g28035</name>
    <name evidence="3" type="ORF">PR003_g16657</name>
</gene>
<reference evidence="4 6" key="1">
    <citation type="submission" date="2018-09" db="EMBL/GenBank/DDBJ databases">
        <title>Genomic investigation of the strawberry pathogen Phytophthora fragariae indicates pathogenicity is determined by transcriptional variation in three key races.</title>
        <authorList>
            <person name="Adams T.M."/>
            <person name="Armitage A.D."/>
            <person name="Sobczyk M.K."/>
            <person name="Bates H.J."/>
            <person name="Dunwell J.M."/>
            <person name="Nellist C.F."/>
            <person name="Harrison R.J."/>
        </authorList>
    </citation>
    <scope>NUCLEOTIDE SEQUENCE [LARGE SCALE GENOMIC DNA]</scope>
    <source>
        <strain evidence="1 4">SCRP249</strain>
        <strain evidence="2 6">SCRP324</strain>
        <strain evidence="3 5">SCRP333</strain>
    </source>
</reference>
<evidence type="ECO:0000313" key="6">
    <source>
        <dbReference type="Proteomes" id="UP000435112"/>
    </source>
</evidence>
<dbReference type="EMBL" id="QXFU01004687">
    <property type="protein sequence ID" value="KAE8967531.1"/>
    <property type="molecule type" value="Genomic_DNA"/>
</dbReference>
<evidence type="ECO:0000313" key="1">
    <source>
        <dbReference type="EMBL" id="KAE8962761.1"/>
    </source>
</evidence>
<accession>A0A6A3H011</accession>